<evidence type="ECO:0000259" key="4">
    <source>
        <dbReference type="PROSITE" id="PS50043"/>
    </source>
</evidence>
<name>A0A6H0ZG79_9HYPH</name>
<dbReference type="CDD" id="cd06170">
    <property type="entry name" value="LuxR_C_like"/>
    <property type="match status" value="1"/>
</dbReference>
<dbReference type="AlphaFoldDB" id="A0A6H0ZG79"/>
<dbReference type="PROSITE" id="PS50043">
    <property type="entry name" value="HTH_LUXR_2"/>
    <property type="match status" value="1"/>
</dbReference>
<dbReference type="SMART" id="SM00421">
    <property type="entry name" value="HTH_LUXR"/>
    <property type="match status" value="1"/>
</dbReference>
<dbReference type="GO" id="GO:0006355">
    <property type="term" value="P:regulation of DNA-templated transcription"/>
    <property type="evidence" value="ECO:0007669"/>
    <property type="project" value="InterPro"/>
</dbReference>
<dbReference type="InterPro" id="IPR036693">
    <property type="entry name" value="TF_LuxR_autoind-bd_dom_sf"/>
</dbReference>
<dbReference type="Gene3D" id="3.30.450.80">
    <property type="entry name" value="Transcription factor LuxR-like, autoinducer-binding domain"/>
    <property type="match status" value="1"/>
</dbReference>
<evidence type="ECO:0000256" key="1">
    <source>
        <dbReference type="ARBA" id="ARBA00023015"/>
    </source>
</evidence>
<dbReference type="InterPro" id="IPR016032">
    <property type="entry name" value="Sig_transdc_resp-reg_C-effctor"/>
</dbReference>
<evidence type="ECO:0000313" key="5">
    <source>
        <dbReference type="EMBL" id="QIX19815.1"/>
    </source>
</evidence>
<dbReference type="EMBL" id="CP050896">
    <property type="protein sequence ID" value="QIX19815.1"/>
    <property type="molecule type" value="Genomic_DNA"/>
</dbReference>
<dbReference type="PANTHER" id="PTHR44688">
    <property type="entry name" value="DNA-BINDING TRANSCRIPTIONAL ACTIVATOR DEVR_DOSR"/>
    <property type="match status" value="1"/>
</dbReference>
<dbReference type="PANTHER" id="PTHR44688:SF16">
    <property type="entry name" value="DNA-BINDING TRANSCRIPTIONAL ACTIVATOR DEVR_DOSR"/>
    <property type="match status" value="1"/>
</dbReference>
<dbReference type="InterPro" id="IPR000792">
    <property type="entry name" value="Tscrpt_reg_LuxR_C"/>
</dbReference>
<dbReference type="PROSITE" id="PS00622">
    <property type="entry name" value="HTH_LUXR_1"/>
    <property type="match status" value="1"/>
</dbReference>
<keyword evidence="1" id="KW-0805">Transcription regulation</keyword>
<dbReference type="InterPro" id="IPR005143">
    <property type="entry name" value="TF_LuxR_autoind-bd_dom"/>
</dbReference>
<proteinExistence type="predicted"/>
<evidence type="ECO:0000256" key="2">
    <source>
        <dbReference type="ARBA" id="ARBA00023125"/>
    </source>
</evidence>
<dbReference type="Gene3D" id="1.10.10.10">
    <property type="entry name" value="Winged helix-like DNA-binding domain superfamily/Winged helix DNA-binding domain"/>
    <property type="match status" value="1"/>
</dbReference>
<dbReference type="GO" id="GO:0003677">
    <property type="term" value="F:DNA binding"/>
    <property type="evidence" value="ECO:0007669"/>
    <property type="project" value="UniProtKB-KW"/>
</dbReference>
<evidence type="ECO:0000256" key="3">
    <source>
        <dbReference type="ARBA" id="ARBA00023163"/>
    </source>
</evidence>
<dbReference type="SUPFAM" id="SSF75516">
    <property type="entry name" value="Pheromone-binding domain of LuxR-like quorum-sensing transcription factors"/>
    <property type="match status" value="1"/>
</dbReference>
<organism evidence="5 6">
    <name type="scientific">Agrobacterium pusense</name>
    <dbReference type="NCBI Taxonomy" id="648995"/>
    <lineage>
        <taxon>Bacteria</taxon>
        <taxon>Pseudomonadati</taxon>
        <taxon>Pseudomonadota</taxon>
        <taxon>Alphaproteobacteria</taxon>
        <taxon>Hyphomicrobiales</taxon>
        <taxon>Rhizobiaceae</taxon>
        <taxon>Rhizobium/Agrobacterium group</taxon>
        <taxon>Agrobacterium</taxon>
    </lineage>
</organism>
<accession>A0A6H0ZG79</accession>
<protein>
    <submittedName>
        <fullName evidence="5">LuxR family transcriptional regulator</fullName>
    </submittedName>
</protein>
<reference evidence="5 6" key="1">
    <citation type="submission" date="2020-04" db="EMBL/GenBank/DDBJ databases">
        <title>FDA dAtabase for Regulatory Grade micrObial Sequences (FDA-ARGOS): Supporting development and validation of Infectious Disease Dx tests.</title>
        <authorList>
            <person name="Sciortino C."/>
            <person name="Tallon L."/>
            <person name="Sadzewicz L."/>
            <person name="Vavikolanu K."/>
            <person name="Mehta A."/>
            <person name="Aluvathingal J."/>
            <person name="Nadendla S."/>
            <person name="Nandy P."/>
            <person name="Geyer C."/>
            <person name="Yan Y."/>
            <person name="Sichtig H."/>
        </authorList>
    </citation>
    <scope>NUCLEOTIDE SEQUENCE [LARGE SCALE GENOMIC DNA]</scope>
    <source>
        <strain evidence="5 6">FDAARGOS_633</strain>
    </source>
</reference>
<dbReference type="Pfam" id="PF00196">
    <property type="entry name" value="GerE"/>
    <property type="match status" value="1"/>
</dbReference>
<gene>
    <name evidence="5" type="ORF">FOB41_01200</name>
</gene>
<keyword evidence="3" id="KW-0804">Transcription</keyword>
<dbReference type="RefSeq" id="WP_136883773.1">
    <property type="nucleotide sequence ID" value="NZ_CP116737.1"/>
</dbReference>
<evidence type="ECO:0000313" key="6">
    <source>
        <dbReference type="Proteomes" id="UP000500870"/>
    </source>
</evidence>
<dbReference type="Proteomes" id="UP000500870">
    <property type="component" value="Chromosome 2"/>
</dbReference>
<dbReference type="SUPFAM" id="SSF46894">
    <property type="entry name" value="C-terminal effector domain of the bipartite response regulators"/>
    <property type="match status" value="1"/>
</dbReference>
<keyword evidence="2" id="KW-0238">DNA-binding</keyword>
<sequence length="244" mass="27025">MSVSTLSILDPKTLDQFVDLSSVPKHRHFQSNPIIDRLRLAAAFDYIAVSGLDVDHYRFGSGFSIDTDFPPAFTEAYSAENLGKDDPFLHAARAATGVVVEQDVYAVKAPPQRVSYLMRTFGIYNRTLVPVMRNDIVYGAVCYTRSTPFTEEEITFLALMAEPIHTSMTRPLMEKFATQHMKLSSGEVACLEQASLGLTSQEIAKATGYQTDTVNSYIKSAVKKLGCANRTQAIAEAIRRRLIS</sequence>
<dbReference type="Pfam" id="PF03472">
    <property type="entry name" value="Autoind_bind"/>
    <property type="match status" value="1"/>
</dbReference>
<dbReference type="InterPro" id="IPR036388">
    <property type="entry name" value="WH-like_DNA-bd_sf"/>
</dbReference>
<feature type="domain" description="HTH luxR-type" evidence="4">
    <location>
        <begin position="175"/>
        <end position="241"/>
    </location>
</feature>